<comment type="caution">
    <text evidence="2">The sequence shown here is derived from an EMBL/GenBank/DDBJ whole genome shotgun (WGS) entry which is preliminary data.</text>
</comment>
<name>A0A4R4K3D9_PSEVA</name>
<evidence type="ECO:0000313" key="2">
    <source>
        <dbReference type="EMBL" id="TDB61914.1"/>
    </source>
</evidence>
<accession>A0A4R4K3D9</accession>
<evidence type="ECO:0000313" key="3">
    <source>
        <dbReference type="Proteomes" id="UP000295254"/>
    </source>
</evidence>
<sequence>MGRHRRSAARSKLAPTEVQEQKQKQKPRTPHTPPASNHSKGRALARLQLLILLHPPPRQAEWRCSSGGRRAASFGEAKHIERRCSEANRRRCPRMNAGAKERRA</sequence>
<evidence type="ECO:0000256" key="1">
    <source>
        <dbReference type="SAM" id="MobiDB-lite"/>
    </source>
</evidence>
<gene>
    <name evidence="2" type="ORF">EIY72_14350</name>
</gene>
<keyword evidence="3" id="KW-1185">Reference proteome</keyword>
<dbReference type="EMBL" id="RRZK01000019">
    <property type="protein sequence ID" value="TDB61914.1"/>
    <property type="molecule type" value="Genomic_DNA"/>
</dbReference>
<dbReference type="Proteomes" id="UP000295254">
    <property type="component" value="Unassembled WGS sequence"/>
</dbReference>
<dbReference type="OrthoDB" id="9998873at2"/>
<organism evidence="2 3">
    <name type="scientific">Pseudomonas vancouverensis</name>
    <dbReference type="NCBI Taxonomy" id="95300"/>
    <lineage>
        <taxon>Bacteria</taxon>
        <taxon>Pseudomonadati</taxon>
        <taxon>Pseudomonadota</taxon>
        <taxon>Gammaproteobacteria</taxon>
        <taxon>Pseudomonadales</taxon>
        <taxon>Pseudomonadaceae</taxon>
        <taxon>Pseudomonas</taxon>
    </lineage>
</organism>
<proteinExistence type="predicted"/>
<dbReference type="AlphaFoldDB" id="A0A4R4K3D9"/>
<reference evidence="3" key="1">
    <citation type="journal article" date="2019" name="bioRxiv">
        <title>Bacterially produced spermidine induces plant systemic susceptibility to pathogens.</title>
        <authorList>
            <person name="Melnyk R.A."/>
            <person name="Beskrovnaya P.A."/>
            <person name="Liu Z."/>
            <person name="Song Y."/>
            <person name="Haney C.H."/>
        </authorList>
    </citation>
    <scope>NUCLEOTIDE SEQUENCE [LARGE SCALE GENOMIC DNA]</scope>
    <source>
        <strain evidence="3">Dha-51</strain>
    </source>
</reference>
<protein>
    <submittedName>
        <fullName evidence="2">Uncharacterized protein</fullName>
    </submittedName>
</protein>
<feature type="region of interest" description="Disordered" evidence="1">
    <location>
        <begin position="85"/>
        <end position="104"/>
    </location>
</feature>
<feature type="region of interest" description="Disordered" evidence="1">
    <location>
        <begin position="1"/>
        <end position="43"/>
    </location>
</feature>